<dbReference type="PROSITE" id="PS51257">
    <property type="entry name" value="PROKAR_LIPOPROTEIN"/>
    <property type="match status" value="1"/>
</dbReference>
<feature type="region of interest" description="Disordered" evidence="1">
    <location>
        <begin position="35"/>
        <end position="58"/>
    </location>
</feature>
<keyword evidence="5" id="KW-1185">Reference proteome</keyword>
<dbReference type="PANTHER" id="PTHR46825">
    <property type="entry name" value="D-ALANYL-D-ALANINE-CARBOXYPEPTIDASE/ENDOPEPTIDASE AMPH"/>
    <property type="match status" value="1"/>
</dbReference>
<gene>
    <name evidence="4" type="ORF">ACFO0B_25785</name>
</gene>
<evidence type="ECO:0000259" key="3">
    <source>
        <dbReference type="Pfam" id="PF11954"/>
    </source>
</evidence>
<feature type="region of interest" description="Disordered" evidence="1">
    <location>
        <begin position="279"/>
        <end position="301"/>
    </location>
</feature>
<accession>A0ABV8DZ47</accession>
<dbReference type="GO" id="GO:0016787">
    <property type="term" value="F:hydrolase activity"/>
    <property type="evidence" value="ECO:0007669"/>
    <property type="project" value="UniProtKB-KW"/>
</dbReference>
<evidence type="ECO:0000259" key="2">
    <source>
        <dbReference type="Pfam" id="PF00144"/>
    </source>
</evidence>
<dbReference type="PANTHER" id="PTHR46825:SF15">
    <property type="entry name" value="BETA-LACTAMASE-RELATED DOMAIN-CONTAINING PROTEIN"/>
    <property type="match status" value="1"/>
</dbReference>
<dbReference type="Gene3D" id="2.40.128.600">
    <property type="match status" value="1"/>
</dbReference>
<reference evidence="5" key="1">
    <citation type="journal article" date="2019" name="Int. J. Syst. Evol. Microbiol.">
        <title>The Global Catalogue of Microorganisms (GCM) 10K type strain sequencing project: providing services to taxonomists for standard genome sequencing and annotation.</title>
        <authorList>
            <consortium name="The Broad Institute Genomics Platform"/>
            <consortium name="The Broad Institute Genome Sequencing Center for Infectious Disease"/>
            <person name="Wu L."/>
            <person name="Ma J."/>
        </authorList>
    </citation>
    <scope>NUCLEOTIDE SEQUENCE [LARGE SCALE GENOMIC DNA]</scope>
    <source>
        <strain evidence="5">CGMCC 4.7330</strain>
    </source>
</reference>
<proteinExistence type="predicted"/>
<dbReference type="Gene3D" id="3.40.710.10">
    <property type="entry name" value="DD-peptidase/beta-lactamase superfamily"/>
    <property type="match status" value="1"/>
</dbReference>
<feature type="domain" description="Beta-lactamase-related" evidence="2">
    <location>
        <begin position="76"/>
        <end position="401"/>
    </location>
</feature>
<dbReference type="SUPFAM" id="SSF56601">
    <property type="entry name" value="beta-lactamase/transpeptidase-like"/>
    <property type="match status" value="1"/>
</dbReference>
<protein>
    <submittedName>
        <fullName evidence="4">Serine hydrolase</fullName>
    </submittedName>
</protein>
<dbReference type="InterPro" id="IPR021860">
    <property type="entry name" value="Peptidase_S12_Pab87-rel_C"/>
</dbReference>
<feature type="domain" description="Peptidase S12 Pab87-related C-terminal" evidence="3">
    <location>
        <begin position="448"/>
        <end position="505"/>
    </location>
</feature>
<dbReference type="Pfam" id="PF11954">
    <property type="entry name" value="DUF3471"/>
    <property type="match status" value="1"/>
</dbReference>
<name>A0ABV8DZ47_9NOCA</name>
<feature type="compositionally biased region" description="Pro residues" evidence="1">
    <location>
        <begin position="284"/>
        <end position="293"/>
    </location>
</feature>
<dbReference type="InterPro" id="IPR001466">
    <property type="entry name" value="Beta-lactam-related"/>
</dbReference>
<dbReference type="EMBL" id="JBHSAX010000019">
    <property type="protein sequence ID" value="MFC3965415.1"/>
    <property type="molecule type" value="Genomic_DNA"/>
</dbReference>
<dbReference type="Proteomes" id="UP001595696">
    <property type="component" value="Unassembled WGS sequence"/>
</dbReference>
<keyword evidence="4" id="KW-0378">Hydrolase</keyword>
<evidence type="ECO:0000313" key="4">
    <source>
        <dbReference type="EMBL" id="MFC3965415.1"/>
    </source>
</evidence>
<organism evidence="4 5">
    <name type="scientific">Nocardia jiangsuensis</name>
    <dbReference type="NCBI Taxonomy" id="1691563"/>
    <lineage>
        <taxon>Bacteria</taxon>
        <taxon>Bacillati</taxon>
        <taxon>Actinomycetota</taxon>
        <taxon>Actinomycetes</taxon>
        <taxon>Mycobacteriales</taxon>
        <taxon>Nocardiaceae</taxon>
        <taxon>Nocardia</taxon>
    </lineage>
</organism>
<evidence type="ECO:0000313" key="5">
    <source>
        <dbReference type="Proteomes" id="UP001595696"/>
    </source>
</evidence>
<dbReference type="InterPro" id="IPR050491">
    <property type="entry name" value="AmpC-like"/>
</dbReference>
<comment type="caution">
    <text evidence="4">The sequence shown here is derived from an EMBL/GenBank/DDBJ whole genome shotgun (WGS) entry which is preliminary data.</text>
</comment>
<evidence type="ECO:0000256" key="1">
    <source>
        <dbReference type="SAM" id="MobiDB-lite"/>
    </source>
</evidence>
<dbReference type="Pfam" id="PF00144">
    <property type="entry name" value="Beta-lactamase"/>
    <property type="match status" value="1"/>
</dbReference>
<sequence length="543" mass="56831">MHHTKEVVAVRDRSRVVIGLAVAAVLVIGSCAQEDSGGGAASSSPAPPSGTAQESPGQVAGVAIPDGQVDRAVGQLDRIAEELMASSRIPGMAIAVVHGGKVVYSKGFGVRDVTTGQPVDAATVFQLASVSKPLGSTVVAREVAAGRVAWDTPVKRLSPGFALNDPYVTENVTIGDLYSHRSGLPDHAGDLLEDLGYDRGQVLERLRQLPLDTFRDSYAYTNYGLTAAAVAVAEAAGTSWEELSQREIYEPLGMASTSSRYSDFVSRPDRAVGHVLVDGAYKPADPPRQPDPQAPAGGVSSSVDDMARWMTMLLADGTFEGKEIVPPGALLPAVSPQAMSAPPASPDSRAGFYGFGFNVGTSPAGRVTLGHSGAFNRGAGTAFTLIPSADVGIVTLTNAAPIGIPETLNAEFADLVQFGSVREDWRELYAGAFEQLNAPSGDLAGKEPPSNAKPARPLQEYAGSYDNAYFGPAVVSVDNGALVLTMGPAAVRMPMRHWDGDKFVFSPQGEGANPGSVSVARFEGNRLILSYYEQEGLGMFVRP</sequence>
<dbReference type="InterPro" id="IPR012338">
    <property type="entry name" value="Beta-lactam/transpept-like"/>
</dbReference>
<dbReference type="RefSeq" id="WP_378615166.1">
    <property type="nucleotide sequence ID" value="NZ_JBHSAX010000019.1"/>
</dbReference>